<dbReference type="Proteomes" id="UP000663833">
    <property type="component" value="Unassembled WGS sequence"/>
</dbReference>
<evidence type="ECO:0000313" key="11">
    <source>
        <dbReference type="Proteomes" id="UP000663833"/>
    </source>
</evidence>
<protein>
    <submittedName>
        <fullName evidence="6">Uncharacterized protein</fullName>
    </submittedName>
</protein>
<dbReference type="AlphaFoldDB" id="A0A817XT13"/>
<dbReference type="EMBL" id="CAJOBQ010000886">
    <property type="protein sequence ID" value="CAF4430580.1"/>
    <property type="molecule type" value="Genomic_DNA"/>
</dbReference>
<dbReference type="EMBL" id="CAJNYT010000859">
    <property type="protein sequence ID" value="CAF3378319.1"/>
    <property type="molecule type" value="Genomic_DNA"/>
</dbReference>
<dbReference type="EMBL" id="CAJOBR010006131">
    <property type="protein sequence ID" value="CAF4837490.1"/>
    <property type="molecule type" value="Genomic_DNA"/>
</dbReference>
<comment type="caution">
    <text evidence="6">The sequence shown here is derived from an EMBL/GenBank/DDBJ whole genome shotgun (WGS) entry which is preliminary data.</text>
</comment>
<sequence>MTKKKIQPGKSNNLISEGVSEEIKSCRPLRLFINKQKKKGSHVNPFALRSKFLQLSSEKQMKYYQKSIDKFIQLLDDKDIDENAQIEGKLFETLLTKSEQKKYFESISAPIKPVNTAAGYYAEIKKQENDDNPTAWKLLSADEKKKYTNLLRDAKDDYNSQIKHFSENLPERLKVEYLSFVKHPRTTAHVNGSNNENSSPAPISQRRKSVQPIPENFQALIDDAQQKLNRAQLDALHKCKPDVLYYEKKNSDDDRLTFINTTAKNTYIRTIFNQLSEKKKHKFVLKSTRKWEEFLQSHPTIIENQIPTLHLLLAKNDYAHYYFTSLGLPERPPATALLLFNYERQEADSQQNWTDLSQSTKDEFIKRLSKIKRDYHQHFLEFVEKTLPSDYVRLEFFRHIKHAAKDYETAIKDRVDEKDDGQLKITQYLVKKQIIELTPMSEFDRIKQKLLNTDLTHEQRKLVRRLGIIMNKNISS</sequence>
<proteinExistence type="predicted"/>
<reference evidence="6" key="1">
    <citation type="submission" date="2021-02" db="EMBL/GenBank/DDBJ databases">
        <authorList>
            <person name="Nowell W R."/>
        </authorList>
    </citation>
    <scope>NUCLEOTIDE SEQUENCE</scope>
</reference>
<feature type="compositionally biased region" description="Polar residues" evidence="4">
    <location>
        <begin position="188"/>
        <end position="202"/>
    </location>
</feature>
<dbReference type="Proteomes" id="UP000663851">
    <property type="component" value="Unassembled WGS sequence"/>
</dbReference>
<dbReference type="EMBL" id="CAJNYD010001870">
    <property type="protein sequence ID" value="CAF3372557.1"/>
    <property type="molecule type" value="Genomic_DNA"/>
</dbReference>
<evidence type="ECO:0000313" key="10">
    <source>
        <dbReference type="EMBL" id="CAF4837490.1"/>
    </source>
</evidence>
<dbReference type="Proteomes" id="UP000663862">
    <property type="component" value="Unassembled WGS sequence"/>
</dbReference>
<dbReference type="SUPFAM" id="SSF47095">
    <property type="entry name" value="HMG-box"/>
    <property type="match status" value="2"/>
</dbReference>
<evidence type="ECO:0000256" key="1">
    <source>
        <dbReference type="ARBA" id="ARBA00004123"/>
    </source>
</evidence>
<accession>A0A817XT13</accession>
<dbReference type="GO" id="GO:0005634">
    <property type="term" value="C:nucleus"/>
    <property type="evidence" value="ECO:0007669"/>
    <property type="project" value="UniProtKB-SubCell"/>
</dbReference>
<dbReference type="Proteomes" id="UP000663848">
    <property type="component" value="Unassembled WGS sequence"/>
</dbReference>
<keyword evidence="2" id="KW-0238">DNA-binding</keyword>
<dbReference type="Proteomes" id="UP000663869">
    <property type="component" value="Unassembled WGS sequence"/>
</dbReference>
<evidence type="ECO:0000313" key="5">
    <source>
        <dbReference type="EMBL" id="CAF3313023.1"/>
    </source>
</evidence>
<organism evidence="6 11">
    <name type="scientific">Rotaria socialis</name>
    <dbReference type="NCBI Taxonomy" id="392032"/>
    <lineage>
        <taxon>Eukaryota</taxon>
        <taxon>Metazoa</taxon>
        <taxon>Spiralia</taxon>
        <taxon>Gnathifera</taxon>
        <taxon>Rotifera</taxon>
        <taxon>Eurotatoria</taxon>
        <taxon>Bdelloidea</taxon>
        <taxon>Philodinida</taxon>
        <taxon>Philodinidae</taxon>
        <taxon>Rotaria</taxon>
    </lineage>
</organism>
<feature type="region of interest" description="Disordered" evidence="4">
    <location>
        <begin position="186"/>
        <end position="209"/>
    </location>
</feature>
<evidence type="ECO:0000313" key="9">
    <source>
        <dbReference type="EMBL" id="CAF4430580.1"/>
    </source>
</evidence>
<dbReference type="InterPro" id="IPR036910">
    <property type="entry name" value="HMG_box_dom_sf"/>
</dbReference>
<keyword evidence="3" id="KW-0539">Nucleus</keyword>
<evidence type="ECO:0000313" key="6">
    <source>
        <dbReference type="EMBL" id="CAF3372557.1"/>
    </source>
</evidence>
<dbReference type="EMBL" id="CAJOBO010000557">
    <property type="protein sequence ID" value="CAF4247300.1"/>
    <property type="molecule type" value="Genomic_DNA"/>
</dbReference>
<evidence type="ECO:0000256" key="2">
    <source>
        <dbReference type="ARBA" id="ARBA00023125"/>
    </source>
</evidence>
<evidence type="ECO:0000313" key="8">
    <source>
        <dbReference type="EMBL" id="CAF4247300.1"/>
    </source>
</evidence>
<dbReference type="EMBL" id="CAJNYU010000012">
    <property type="protein sequence ID" value="CAF3313023.1"/>
    <property type="molecule type" value="Genomic_DNA"/>
</dbReference>
<dbReference type="PANTHER" id="PTHR46318">
    <property type="entry name" value="UPSTREAM BINDING TRANSCRIPTION FACTOR"/>
    <property type="match status" value="1"/>
</dbReference>
<comment type="subcellular location">
    <subcellularLocation>
        <location evidence="1">Nucleus</location>
    </subcellularLocation>
</comment>
<evidence type="ECO:0000313" key="7">
    <source>
        <dbReference type="EMBL" id="CAF3378319.1"/>
    </source>
</evidence>
<dbReference type="GO" id="GO:0003677">
    <property type="term" value="F:DNA binding"/>
    <property type="evidence" value="ECO:0007669"/>
    <property type="project" value="UniProtKB-KW"/>
</dbReference>
<name>A0A817XT13_9BILA</name>
<gene>
    <name evidence="5" type="ORF">FME351_LOCUS597</name>
    <name evidence="7" type="ORF">GRG538_LOCUS7959</name>
    <name evidence="8" type="ORF">HFQ381_LOCUS10230</name>
    <name evidence="6" type="ORF">LUA448_LOCUS14986</name>
    <name evidence="10" type="ORF">QYT958_LOCUS26159</name>
    <name evidence="9" type="ORF">TSG867_LOCUS15300</name>
</gene>
<dbReference type="Proteomes" id="UP000663872">
    <property type="component" value="Unassembled WGS sequence"/>
</dbReference>
<dbReference type="InterPro" id="IPR051762">
    <property type="entry name" value="UBF1"/>
</dbReference>
<dbReference type="PANTHER" id="PTHR46318:SF3">
    <property type="entry name" value="UPSTREAM BINDING TRANSCRIPTION FACTOR"/>
    <property type="match status" value="1"/>
</dbReference>
<evidence type="ECO:0000256" key="4">
    <source>
        <dbReference type="SAM" id="MobiDB-lite"/>
    </source>
</evidence>
<evidence type="ECO:0000256" key="3">
    <source>
        <dbReference type="ARBA" id="ARBA00023242"/>
    </source>
</evidence>